<name>A0ABQ3M4M1_9PSEU</name>
<gene>
    <name evidence="1" type="ORF">GCM10017774_13320</name>
</gene>
<keyword evidence="2" id="KW-1185">Reference proteome</keyword>
<comment type="caution">
    <text evidence="1">The sequence shown here is derived from an EMBL/GenBank/DDBJ whole genome shotgun (WGS) entry which is preliminary data.</text>
</comment>
<dbReference type="Proteomes" id="UP000605568">
    <property type="component" value="Unassembled WGS sequence"/>
</dbReference>
<sequence>MAEKDESTTSVPEVVETAEPFKVEAVKVDTDTVLLQPTSY</sequence>
<accession>A0ABQ3M4M1</accession>
<reference evidence="2" key="1">
    <citation type="journal article" date="2019" name="Int. J. Syst. Evol. Microbiol.">
        <title>The Global Catalogue of Microorganisms (GCM) 10K type strain sequencing project: providing services to taxonomists for standard genome sequencing and annotation.</title>
        <authorList>
            <consortium name="The Broad Institute Genomics Platform"/>
            <consortium name="The Broad Institute Genome Sequencing Center for Infectious Disease"/>
            <person name="Wu L."/>
            <person name="Ma J."/>
        </authorList>
    </citation>
    <scope>NUCLEOTIDE SEQUENCE [LARGE SCALE GENOMIC DNA]</scope>
    <source>
        <strain evidence="2">CGMCC 4.7367</strain>
    </source>
</reference>
<protein>
    <submittedName>
        <fullName evidence="1">Uncharacterized protein</fullName>
    </submittedName>
</protein>
<proteinExistence type="predicted"/>
<evidence type="ECO:0000313" key="2">
    <source>
        <dbReference type="Proteomes" id="UP000605568"/>
    </source>
</evidence>
<organism evidence="1 2">
    <name type="scientific">Lentzea cavernae</name>
    <dbReference type="NCBI Taxonomy" id="2020703"/>
    <lineage>
        <taxon>Bacteria</taxon>
        <taxon>Bacillati</taxon>
        <taxon>Actinomycetota</taxon>
        <taxon>Actinomycetes</taxon>
        <taxon>Pseudonocardiales</taxon>
        <taxon>Pseudonocardiaceae</taxon>
        <taxon>Lentzea</taxon>
    </lineage>
</organism>
<dbReference type="EMBL" id="BNAR01000002">
    <property type="protein sequence ID" value="GHH32427.1"/>
    <property type="molecule type" value="Genomic_DNA"/>
</dbReference>
<dbReference type="RefSeq" id="WP_268250342.1">
    <property type="nucleotide sequence ID" value="NZ_BNAR01000002.1"/>
</dbReference>
<evidence type="ECO:0000313" key="1">
    <source>
        <dbReference type="EMBL" id="GHH32427.1"/>
    </source>
</evidence>